<reference evidence="2" key="1">
    <citation type="journal article" date="2015" name="Nat. Genet.">
        <title>The genome and transcriptome of the zoonotic hookworm Ancylostoma ceylanicum identify infection-specific gene families.</title>
        <authorList>
            <person name="Schwarz E.M."/>
            <person name="Hu Y."/>
            <person name="Antoshechkin I."/>
            <person name="Miller M.M."/>
            <person name="Sternberg P.W."/>
            <person name="Aroian R.V."/>
        </authorList>
    </citation>
    <scope>NUCLEOTIDE SEQUENCE</scope>
    <source>
        <strain evidence="2">HY135</strain>
    </source>
</reference>
<evidence type="ECO:0000313" key="2">
    <source>
        <dbReference type="Proteomes" id="UP000024635"/>
    </source>
</evidence>
<comment type="caution">
    <text evidence="1">The sequence shown here is derived from an EMBL/GenBank/DDBJ whole genome shotgun (WGS) entry which is preliminary data.</text>
</comment>
<protein>
    <submittedName>
        <fullName evidence="1">Uncharacterized protein</fullName>
    </submittedName>
</protein>
<dbReference type="AlphaFoldDB" id="A0A016V1P9"/>
<evidence type="ECO:0000313" key="1">
    <source>
        <dbReference type="EMBL" id="EYC20648.1"/>
    </source>
</evidence>
<name>A0A016V1P9_9BILA</name>
<keyword evidence="2" id="KW-1185">Reference proteome</keyword>
<gene>
    <name evidence="1" type="primary">Acey_s0021.g339</name>
    <name evidence="1" type="ORF">Y032_0021g339</name>
</gene>
<accession>A0A016V1P9</accession>
<organism evidence="1 2">
    <name type="scientific">Ancylostoma ceylanicum</name>
    <dbReference type="NCBI Taxonomy" id="53326"/>
    <lineage>
        <taxon>Eukaryota</taxon>
        <taxon>Metazoa</taxon>
        <taxon>Ecdysozoa</taxon>
        <taxon>Nematoda</taxon>
        <taxon>Chromadorea</taxon>
        <taxon>Rhabditida</taxon>
        <taxon>Rhabditina</taxon>
        <taxon>Rhabditomorpha</taxon>
        <taxon>Strongyloidea</taxon>
        <taxon>Ancylostomatidae</taxon>
        <taxon>Ancylostomatinae</taxon>
        <taxon>Ancylostoma</taxon>
    </lineage>
</organism>
<dbReference type="EMBL" id="JARK01001357">
    <property type="protein sequence ID" value="EYC20648.1"/>
    <property type="molecule type" value="Genomic_DNA"/>
</dbReference>
<proteinExistence type="predicted"/>
<sequence length="87" mass="9374">MWNAVLVQTDGESIALFTDRDTATAQIVVAAFAFVSDENRIAGGLCAARRVRCSALHAGTFLCFCRRNVRTAPASNKGWALKISNAK</sequence>
<dbReference type="Proteomes" id="UP000024635">
    <property type="component" value="Unassembled WGS sequence"/>
</dbReference>